<sequence length="85" mass="9669">MVRRTRKWWWNKRQLPRSQASSQPKAEATGVYHKKQARPAACYLQRHDSEMAQTATLLRATHSCHGCLRPLCLVQGCALPPEGVD</sequence>
<evidence type="ECO:0000256" key="1">
    <source>
        <dbReference type="SAM" id="MobiDB-lite"/>
    </source>
</evidence>
<dbReference type="Proteomes" id="UP001295444">
    <property type="component" value="Chromosome 02"/>
</dbReference>
<protein>
    <submittedName>
        <fullName evidence="2">Uncharacterized protein</fullName>
    </submittedName>
</protein>
<accession>A0AAD1R921</accession>
<evidence type="ECO:0000313" key="3">
    <source>
        <dbReference type="Proteomes" id="UP001295444"/>
    </source>
</evidence>
<gene>
    <name evidence="2" type="ORF">PECUL_23A007455</name>
</gene>
<name>A0AAD1R921_PELCU</name>
<dbReference type="AlphaFoldDB" id="A0AAD1R921"/>
<organism evidence="2 3">
    <name type="scientific">Pelobates cultripes</name>
    <name type="common">Western spadefoot toad</name>
    <dbReference type="NCBI Taxonomy" id="61616"/>
    <lineage>
        <taxon>Eukaryota</taxon>
        <taxon>Metazoa</taxon>
        <taxon>Chordata</taxon>
        <taxon>Craniata</taxon>
        <taxon>Vertebrata</taxon>
        <taxon>Euteleostomi</taxon>
        <taxon>Amphibia</taxon>
        <taxon>Batrachia</taxon>
        <taxon>Anura</taxon>
        <taxon>Pelobatoidea</taxon>
        <taxon>Pelobatidae</taxon>
        <taxon>Pelobates</taxon>
    </lineage>
</organism>
<dbReference type="EMBL" id="OW240913">
    <property type="protein sequence ID" value="CAH2245196.1"/>
    <property type="molecule type" value="Genomic_DNA"/>
</dbReference>
<evidence type="ECO:0000313" key="2">
    <source>
        <dbReference type="EMBL" id="CAH2245196.1"/>
    </source>
</evidence>
<feature type="region of interest" description="Disordered" evidence="1">
    <location>
        <begin position="13"/>
        <end position="32"/>
    </location>
</feature>
<reference evidence="2" key="1">
    <citation type="submission" date="2022-03" db="EMBL/GenBank/DDBJ databases">
        <authorList>
            <person name="Alioto T."/>
            <person name="Alioto T."/>
            <person name="Gomez Garrido J."/>
        </authorList>
    </citation>
    <scope>NUCLEOTIDE SEQUENCE</scope>
</reference>
<keyword evidence="3" id="KW-1185">Reference proteome</keyword>
<proteinExistence type="predicted"/>